<dbReference type="RefSeq" id="WP_189421131.1">
    <property type="nucleotide sequence ID" value="NZ_BMYZ01000004.1"/>
</dbReference>
<name>A0ABQ3BAP7_9GAMM</name>
<accession>A0ABQ3BAP7</accession>
<dbReference type="SUPFAM" id="SSF53335">
    <property type="entry name" value="S-adenosyl-L-methionine-dependent methyltransferases"/>
    <property type="match status" value="1"/>
</dbReference>
<evidence type="ECO:0008006" key="3">
    <source>
        <dbReference type="Google" id="ProtNLM"/>
    </source>
</evidence>
<gene>
    <name evidence="1" type="ORF">GCM10011613_35760</name>
</gene>
<dbReference type="EMBL" id="BMYZ01000004">
    <property type="protein sequence ID" value="GGY87425.1"/>
    <property type="molecule type" value="Genomic_DNA"/>
</dbReference>
<reference evidence="2" key="1">
    <citation type="journal article" date="2019" name="Int. J. Syst. Evol. Microbiol.">
        <title>The Global Catalogue of Microorganisms (GCM) 10K type strain sequencing project: providing services to taxonomists for standard genome sequencing and annotation.</title>
        <authorList>
            <consortium name="The Broad Institute Genomics Platform"/>
            <consortium name="The Broad Institute Genome Sequencing Center for Infectious Disease"/>
            <person name="Wu L."/>
            <person name="Ma J."/>
        </authorList>
    </citation>
    <scope>NUCLEOTIDE SEQUENCE [LARGE SCALE GENOMIC DNA]</scope>
    <source>
        <strain evidence="2">KCTC 32239</strain>
    </source>
</reference>
<evidence type="ECO:0000313" key="2">
    <source>
        <dbReference type="Proteomes" id="UP000619761"/>
    </source>
</evidence>
<dbReference type="Proteomes" id="UP000619761">
    <property type="component" value="Unassembled WGS sequence"/>
</dbReference>
<dbReference type="InterPro" id="IPR029063">
    <property type="entry name" value="SAM-dependent_MTases_sf"/>
</dbReference>
<organism evidence="1 2">
    <name type="scientific">Cellvibrio zantedeschiae</name>
    <dbReference type="NCBI Taxonomy" id="1237077"/>
    <lineage>
        <taxon>Bacteria</taxon>
        <taxon>Pseudomonadati</taxon>
        <taxon>Pseudomonadota</taxon>
        <taxon>Gammaproteobacteria</taxon>
        <taxon>Cellvibrionales</taxon>
        <taxon>Cellvibrionaceae</taxon>
        <taxon>Cellvibrio</taxon>
    </lineage>
</organism>
<comment type="caution">
    <text evidence="1">The sequence shown here is derived from an EMBL/GenBank/DDBJ whole genome shotgun (WGS) entry which is preliminary data.</text>
</comment>
<protein>
    <recommendedName>
        <fullName evidence="3">Dehydrogenase</fullName>
    </recommendedName>
</protein>
<evidence type="ECO:0000313" key="1">
    <source>
        <dbReference type="EMBL" id="GGY87425.1"/>
    </source>
</evidence>
<sequence>MTTNTRRNFLVKIGFLFTYIKFSSLQLFAQTTEELKPLIAGSSNFRSVYTNESLKNEFILFLTNVFHLYPEQKLHELIAEGVKKYSQDKDIYLALQPRLAEIAPILKDLTYSVPALAKQKKEMTSQTLALLGDKKSYSSYLEVGSTGRYLDSLEERIDIADARFFMADRAPTYSPADIVDRGQIGKGGQFFSLANYRPELQRNISANSIELTCVYIGFHHCPIPLRNEFISSLRNTMTSDGKLILRDHNVNSVDMWHMVALAHDVFNMGTMETGAYNEAELRNFYSLDYLTALMTENGFKTDGRRLYQKGDPTHNALMVFTKA</sequence>
<keyword evidence="2" id="KW-1185">Reference proteome</keyword>
<proteinExistence type="predicted"/>